<dbReference type="InterPro" id="IPR050101">
    <property type="entry name" value="CinA"/>
</dbReference>
<dbReference type="InterPro" id="IPR001453">
    <property type="entry name" value="MoaB/Mog_dom"/>
</dbReference>
<dbReference type="InterPro" id="IPR008136">
    <property type="entry name" value="CinA_C"/>
</dbReference>
<protein>
    <recommendedName>
        <fullName evidence="1">Putative competence-damage inducible protein</fullName>
    </recommendedName>
</protein>
<feature type="compositionally biased region" description="Gly residues" evidence="2">
    <location>
        <begin position="281"/>
        <end position="294"/>
    </location>
</feature>
<dbReference type="Proteomes" id="UP001304683">
    <property type="component" value="Chromosome"/>
</dbReference>
<feature type="domain" description="MoaB/Mog" evidence="3">
    <location>
        <begin position="5"/>
        <end position="173"/>
    </location>
</feature>
<dbReference type="CDD" id="cd00885">
    <property type="entry name" value="cinA"/>
    <property type="match status" value="1"/>
</dbReference>
<dbReference type="Pfam" id="PF00994">
    <property type="entry name" value="MoCF_biosynth"/>
    <property type="match status" value="1"/>
</dbReference>
<reference evidence="4 5" key="1">
    <citation type="submission" date="2023-08" db="EMBL/GenBank/DDBJ databases">
        <title>Genome sequence of Thermaerobacter compostii strain Ins1, a spore-forming filamentous bacterium isolated from a deep geothermal reservoir.</title>
        <authorList>
            <person name="Bregnard D."/>
            <person name="Gonzalez D."/>
            <person name="Junier P."/>
        </authorList>
    </citation>
    <scope>NUCLEOTIDE SEQUENCE [LARGE SCALE GENOMIC DNA]</scope>
    <source>
        <strain evidence="4 5">Ins1</strain>
    </source>
</reference>
<dbReference type="NCBIfam" id="TIGR00200">
    <property type="entry name" value="cinA_nterm"/>
    <property type="match status" value="1"/>
</dbReference>
<dbReference type="EMBL" id="CP132508">
    <property type="protein sequence ID" value="WPD20041.1"/>
    <property type="molecule type" value="Genomic_DNA"/>
</dbReference>
<dbReference type="Pfam" id="PF18146">
    <property type="entry name" value="CinA_KH"/>
    <property type="match status" value="1"/>
</dbReference>
<evidence type="ECO:0000259" key="3">
    <source>
        <dbReference type="SMART" id="SM00852"/>
    </source>
</evidence>
<dbReference type="SMART" id="SM00852">
    <property type="entry name" value="MoCF_biosynth"/>
    <property type="match status" value="1"/>
</dbReference>
<dbReference type="NCBIfam" id="TIGR00199">
    <property type="entry name" value="PncC_domain"/>
    <property type="match status" value="1"/>
</dbReference>
<dbReference type="InterPro" id="IPR036653">
    <property type="entry name" value="CinA-like_C"/>
</dbReference>
<evidence type="ECO:0000313" key="4">
    <source>
        <dbReference type="EMBL" id="WPD20041.1"/>
    </source>
</evidence>
<dbReference type="Gene3D" id="3.40.980.10">
    <property type="entry name" value="MoaB/Mog-like domain"/>
    <property type="match status" value="1"/>
</dbReference>
<dbReference type="HAMAP" id="MF_00226_B">
    <property type="entry name" value="CinA_B"/>
    <property type="match status" value="1"/>
</dbReference>
<gene>
    <name evidence="1" type="primary">cinA</name>
    <name evidence="4" type="ORF">Q5761_05220</name>
</gene>
<name>A0ABZ0QRF3_9FIRM</name>
<dbReference type="InterPro" id="IPR036425">
    <property type="entry name" value="MoaB/Mog-like_dom_sf"/>
</dbReference>
<dbReference type="SUPFAM" id="SSF142433">
    <property type="entry name" value="CinA-like"/>
    <property type="match status" value="1"/>
</dbReference>
<evidence type="ECO:0000256" key="1">
    <source>
        <dbReference type="HAMAP-Rule" id="MF_00226"/>
    </source>
</evidence>
<dbReference type="Gene3D" id="3.90.950.20">
    <property type="entry name" value="CinA-like"/>
    <property type="match status" value="1"/>
</dbReference>
<dbReference type="PANTHER" id="PTHR13939:SF0">
    <property type="entry name" value="NMN AMIDOHYDROLASE-LIKE PROTEIN YFAY"/>
    <property type="match status" value="1"/>
</dbReference>
<dbReference type="InterPro" id="IPR041424">
    <property type="entry name" value="CinA_KH"/>
</dbReference>
<accession>A0ABZ0QRF3</accession>
<dbReference type="InterPro" id="IPR008135">
    <property type="entry name" value="Competence-induced_CinA"/>
</dbReference>
<dbReference type="RefSeq" id="WP_318751449.1">
    <property type="nucleotide sequence ID" value="NZ_CP132508.1"/>
</dbReference>
<organism evidence="4 5">
    <name type="scientific">Thermaerobacter composti</name>
    <dbReference type="NCBI Taxonomy" id="554949"/>
    <lineage>
        <taxon>Bacteria</taxon>
        <taxon>Bacillati</taxon>
        <taxon>Bacillota</taxon>
        <taxon>Clostridia</taxon>
        <taxon>Eubacteriales</taxon>
        <taxon>Clostridiales Family XVII. Incertae Sedis</taxon>
        <taxon>Thermaerobacter</taxon>
    </lineage>
</organism>
<proteinExistence type="inferred from homology"/>
<evidence type="ECO:0000256" key="2">
    <source>
        <dbReference type="SAM" id="MobiDB-lite"/>
    </source>
</evidence>
<keyword evidence="5" id="KW-1185">Reference proteome</keyword>
<dbReference type="PANTHER" id="PTHR13939">
    <property type="entry name" value="NICOTINAMIDE-NUCLEOTIDE AMIDOHYDROLASE PNCC"/>
    <property type="match status" value="1"/>
</dbReference>
<dbReference type="SUPFAM" id="SSF53218">
    <property type="entry name" value="Molybdenum cofactor biosynthesis proteins"/>
    <property type="match status" value="1"/>
</dbReference>
<comment type="similarity">
    <text evidence="1">Belongs to the CinA family.</text>
</comment>
<dbReference type="Pfam" id="PF02464">
    <property type="entry name" value="CinA"/>
    <property type="match status" value="1"/>
</dbReference>
<evidence type="ECO:0000313" key="5">
    <source>
        <dbReference type="Proteomes" id="UP001304683"/>
    </source>
</evidence>
<sequence>MVNAEIVCVGTELLLGETVNTHAAFLSQRLAAYGIDVYHHVTVGDNLARLEAALRQAADRAGIVIVTGGLGPTGDDLTREAIARVAGRPLVLDPAVLAGIERYFAARGRPMAPGNRKQALFPAGSHVLPNAHGTAPGFVLEWAPGRWFVALPGPPRELRPMVDGPLVPFLQRWSRSAGGVRLLRRVLRVAGLGESEVEHRLADLIAGQGPVTLATYAKDGEVHLRLAVKVASAEGAAAAPGRSVPAHRQGPGAASDGRADADRGGAGDGAGAPGTWAAPAPGGGPAAAGGGAGGREPRVLREPEALRQLDALTAEIRRRLGEHVYGQDEETLEQAVGRLLRERGETVAVAESCTGGRVADRLTDVPGSSAYVLAGVVAYANQAKVQALGVSPHDLTRFGAVSEPVARAMATGVRRFFGADWGVATTGIAGPGGGTPEKPVGTVYVAVDGPGGTRVERHRWAGDRQAVKTRTAQAALLLLYRALVRAGPSARGR</sequence>
<feature type="region of interest" description="Disordered" evidence="2">
    <location>
        <begin position="236"/>
        <end position="303"/>
    </location>
</feature>
<dbReference type="Gene3D" id="3.30.70.2860">
    <property type="match status" value="1"/>
</dbReference>